<dbReference type="SUPFAM" id="SSF117782">
    <property type="entry name" value="YbjQ-like"/>
    <property type="match status" value="1"/>
</dbReference>
<comment type="similarity">
    <text evidence="1 2">Belongs to the UPF0145 family.</text>
</comment>
<name>A0ABW3AVL9_9SPHI</name>
<comment type="caution">
    <text evidence="3">The sequence shown here is derived from an EMBL/GenBank/DDBJ whole genome shotgun (WGS) entry which is preliminary data.</text>
</comment>
<accession>A0ABW3AVL9</accession>
<evidence type="ECO:0000313" key="3">
    <source>
        <dbReference type="EMBL" id="MFD0794511.1"/>
    </source>
</evidence>
<dbReference type="InterPro" id="IPR002765">
    <property type="entry name" value="UPF0145_YbjQ-like"/>
</dbReference>
<sequence>MSKILVTTTELLSGMEIESYVKPIFANVVIGTNIFSDFSASLTDIFGGRSSTYEKKLQSLNDNALQILKSKASELGANCIIGLKINSQQISGKNVQMFMVSAYGTAVIARNISSVRQPTLSSKELDKSTVIEKAALIKLLNDSNNQEFKFTIQSIELILESKSEEFASLFLSKFIEFVKLNAYDENQNNAKKLLFEYFGTINPETTIPLLYEALRKESSERVIKELLLLIKEYDLVDIDQCLVMLDSEEISVKKIALIVLRYDKPTYIHDDINALQKTITKIENSFPNLSSTSIKKGFLSSNEKEVWICKCGKSNEMSTSYCFNCQYNAFGFKSDELQPATIITQLHNKVEALKEIFNHTTELV</sequence>
<dbReference type="PANTHER" id="PTHR34068">
    <property type="entry name" value="UPF0145 PROTEIN YBJQ"/>
    <property type="match status" value="1"/>
</dbReference>
<dbReference type="Gene3D" id="3.30.110.70">
    <property type="entry name" value="Hypothetical protein apc22750. Chain B"/>
    <property type="match status" value="1"/>
</dbReference>
<evidence type="ECO:0000256" key="1">
    <source>
        <dbReference type="ARBA" id="ARBA00010751"/>
    </source>
</evidence>
<dbReference type="RefSeq" id="WP_377115926.1">
    <property type="nucleotide sequence ID" value="NZ_JBHTHZ010000012.1"/>
</dbReference>
<dbReference type="Proteomes" id="UP001597010">
    <property type="component" value="Unassembled WGS sequence"/>
</dbReference>
<dbReference type="EMBL" id="JBHTHZ010000012">
    <property type="protein sequence ID" value="MFD0794511.1"/>
    <property type="molecule type" value="Genomic_DNA"/>
</dbReference>
<dbReference type="InterPro" id="IPR035439">
    <property type="entry name" value="UPF0145_dom_sf"/>
</dbReference>
<keyword evidence="4" id="KW-1185">Reference proteome</keyword>
<evidence type="ECO:0000313" key="4">
    <source>
        <dbReference type="Proteomes" id="UP001597010"/>
    </source>
</evidence>
<dbReference type="PANTHER" id="PTHR34068:SF1">
    <property type="entry name" value="UPF0145 PROTEIN YBJQ"/>
    <property type="match status" value="1"/>
</dbReference>
<proteinExistence type="inferred from homology"/>
<reference evidence="4" key="1">
    <citation type="journal article" date="2019" name="Int. J. Syst. Evol. Microbiol.">
        <title>The Global Catalogue of Microorganisms (GCM) 10K type strain sequencing project: providing services to taxonomists for standard genome sequencing and annotation.</title>
        <authorList>
            <consortium name="The Broad Institute Genomics Platform"/>
            <consortium name="The Broad Institute Genome Sequencing Center for Infectious Disease"/>
            <person name="Wu L."/>
            <person name="Ma J."/>
        </authorList>
    </citation>
    <scope>NUCLEOTIDE SEQUENCE [LARGE SCALE GENOMIC DNA]</scope>
    <source>
        <strain evidence="4">CCUG 61484</strain>
    </source>
</reference>
<organism evidence="3 4">
    <name type="scientific">Mucilaginibacter litoreus</name>
    <dbReference type="NCBI Taxonomy" id="1048221"/>
    <lineage>
        <taxon>Bacteria</taxon>
        <taxon>Pseudomonadati</taxon>
        <taxon>Bacteroidota</taxon>
        <taxon>Sphingobacteriia</taxon>
        <taxon>Sphingobacteriales</taxon>
        <taxon>Sphingobacteriaceae</taxon>
        <taxon>Mucilaginibacter</taxon>
    </lineage>
</organism>
<protein>
    <recommendedName>
        <fullName evidence="2">UPF0145 protein ACFQZX_12870</fullName>
    </recommendedName>
</protein>
<evidence type="ECO:0000256" key="2">
    <source>
        <dbReference type="HAMAP-Rule" id="MF_00338"/>
    </source>
</evidence>
<gene>
    <name evidence="3" type="ORF">ACFQZX_12870</name>
</gene>
<dbReference type="HAMAP" id="MF_00338">
    <property type="entry name" value="UPF0145"/>
    <property type="match status" value="1"/>
</dbReference>
<dbReference type="Pfam" id="PF01906">
    <property type="entry name" value="YbjQ_1"/>
    <property type="match status" value="1"/>
</dbReference>